<protein>
    <submittedName>
        <fullName evidence="1">Uncharacterized protein</fullName>
    </submittedName>
</protein>
<proteinExistence type="predicted"/>
<dbReference type="Gene3D" id="2.170.300.10">
    <property type="entry name" value="Tie2 ligand-binding domain superfamily"/>
    <property type="match status" value="1"/>
</dbReference>
<dbReference type="EMBL" id="CAJHNH020004853">
    <property type="protein sequence ID" value="CAG5131754.1"/>
    <property type="molecule type" value="Genomic_DNA"/>
</dbReference>
<keyword evidence="2" id="KW-1185">Reference proteome</keyword>
<dbReference type="AlphaFoldDB" id="A0A8S3ZQ96"/>
<organism evidence="1 2">
    <name type="scientific">Candidula unifasciata</name>
    <dbReference type="NCBI Taxonomy" id="100452"/>
    <lineage>
        <taxon>Eukaryota</taxon>
        <taxon>Metazoa</taxon>
        <taxon>Spiralia</taxon>
        <taxon>Lophotrochozoa</taxon>
        <taxon>Mollusca</taxon>
        <taxon>Gastropoda</taxon>
        <taxon>Heterobranchia</taxon>
        <taxon>Euthyneura</taxon>
        <taxon>Panpulmonata</taxon>
        <taxon>Eupulmonata</taxon>
        <taxon>Stylommatophora</taxon>
        <taxon>Helicina</taxon>
        <taxon>Helicoidea</taxon>
        <taxon>Geomitridae</taxon>
        <taxon>Candidula</taxon>
    </lineage>
</organism>
<evidence type="ECO:0000313" key="1">
    <source>
        <dbReference type="EMBL" id="CAG5131754.1"/>
    </source>
</evidence>
<name>A0A8S3ZQ96_9EUPU</name>
<dbReference type="Proteomes" id="UP000678393">
    <property type="component" value="Unassembled WGS sequence"/>
</dbReference>
<evidence type="ECO:0000313" key="2">
    <source>
        <dbReference type="Proteomes" id="UP000678393"/>
    </source>
</evidence>
<feature type="non-terminal residue" evidence="1">
    <location>
        <position position="1"/>
    </location>
</feature>
<comment type="caution">
    <text evidence="1">The sequence shown here is derived from an EMBL/GenBank/DDBJ whole genome shotgun (WGS) entry which is preliminary data.</text>
</comment>
<gene>
    <name evidence="1" type="ORF">CUNI_LOCUS17312</name>
</gene>
<dbReference type="PANTHER" id="PTHR26391">
    <property type="entry name" value="INACTIVE TYROSINE-PROTEIN KINASE 7"/>
    <property type="match status" value="1"/>
</dbReference>
<feature type="non-terminal residue" evidence="1">
    <location>
        <position position="115"/>
    </location>
</feature>
<dbReference type="PANTHER" id="PTHR26391:SF18">
    <property type="entry name" value="PROTEIN KINASE RECEPTOR TIE-1, PUTATIVE-RELATED"/>
    <property type="match status" value="1"/>
</dbReference>
<sequence length="115" mass="12752">RQLQSAMRGFKLESFSEAGDVVFSYLDQHTTVQSVYNISHTHLVVSMVVITTTSLENVLHICEFEMYGDSLCPTGQYGRECEHKCNCLESDHCLVSTGRCTAECAAGYKGNDCNT</sequence>
<dbReference type="OrthoDB" id="10252017at2759"/>
<reference evidence="1" key="1">
    <citation type="submission" date="2021-04" db="EMBL/GenBank/DDBJ databases">
        <authorList>
            <consortium name="Molecular Ecology Group"/>
        </authorList>
    </citation>
    <scope>NUCLEOTIDE SEQUENCE</scope>
</reference>
<accession>A0A8S3ZQ96</accession>